<dbReference type="InterPro" id="IPR006675">
    <property type="entry name" value="HDIG_dom"/>
</dbReference>
<dbReference type="GO" id="GO:0016020">
    <property type="term" value="C:membrane"/>
    <property type="evidence" value="ECO:0007669"/>
    <property type="project" value="InterPro"/>
</dbReference>
<dbReference type="Pfam" id="PF13487">
    <property type="entry name" value="HD_5"/>
    <property type="match status" value="1"/>
</dbReference>
<dbReference type="PROSITE" id="PS50887">
    <property type="entry name" value="GGDEF"/>
    <property type="match status" value="1"/>
</dbReference>
<feature type="domain" description="PAS" evidence="3">
    <location>
        <begin position="435"/>
        <end position="476"/>
    </location>
</feature>
<dbReference type="SUPFAM" id="SSF109604">
    <property type="entry name" value="HD-domain/PDEase-like"/>
    <property type="match status" value="1"/>
</dbReference>
<dbReference type="CDD" id="cd00130">
    <property type="entry name" value="PAS"/>
    <property type="match status" value="1"/>
</dbReference>
<dbReference type="SMART" id="SM00091">
    <property type="entry name" value="PAS"/>
    <property type="match status" value="1"/>
</dbReference>
<dbReference type="InterPro" id="IPR029787">
    <property type="entry name" value="Nucleotide_cyclase"/>
</dbReference>
<dbReference type="CDD" id="cd06225">
    <property type="entry name" value="HAMP"/>
    <property type="match status" value="1"/>
</dbReference>
<dbReference type="SUPFAM" id="SSF55785">
    <property type="entry name" value="PYP-like sensor domain (PAS domain)"/>
    <property type="match status" value="1"/>
</dbReference>
<dbReference type="PANTHER" id="PTHR43155:SF2">
    <property type="entry name" value="CYCLIC DI-GMP PHOSPHODIESTERASE PA4108"/>
    <property type="match status" value="1"/>
</dbReference>
<dbReference type="NCBIfam" id="TIGR00277">
    <property type="entry name" value="HDIG"/>
    <property type="match status" value="1"/>
</dbReference>
<dbReference type="InterPro" id="IPR006674">
    <property type="entry name" value="HD_domain"/>
</dbReference>
<evidence type="ECO:0000259" key="6">
    <source>
        <dbReference type="PROSITE" id="PS51831"/>
    </source>
</evidence>
<evidence type="ECO:0000259" key="7">
    <source>
        <dbReference type="PROSITE" id="PS51832"/>
    </source>
</evidence>
<dbReference type="AlphaFoldDB" id="A0A7Z7PQ74"/>
<keyword evidence="2" id="KW-0472">Membrane</keyword>
<dbReference type="InterPro" id="IPR043128">
    <property type="entry name" value="Rev_trsase/Diguanyl_cyclase"/>
</dbReference>
<dbReference type="PROSITE" id="PS50112">
    <property type="entry name" value="PAS"/>
    <property type="match status" value="1"/>
</dbReference>
<dbReference type="PROSITE" id="PS50885">
    <property type="entry name" value="HAMP"/>
    <property type="match status" value="1"/>
</dbReference>
<dbReference type="InterPro" id="IPR003607">
    <property type="entry name" value="HD/PDEase_dom"/>
</dbReference>
<feature type="domain" description="HD" evidence="6">
    <location>
        <begin position="738"/>
        <end position="862"/>
    </location>
</feature>
<dbReference type="KEGG" id="minf:MESINF_0027"/>
<dbReference type="GO" id="GO:0006355">
    <property type="term" value="P:regulation of DNA-templated transcription"/>
    <property type="evidence" value="ECO:0007669"/>
    <property type="project" value="InterPro"/>
</dbReference>
<dbReference type="InterPro" id="IPR013767">
    <property type="entry name" value="PAS_fold"/>
</dbReference>
<dbReference type="Gene3D" id="3.30.70.270">
    <property type="match status" value="1"/>
</dbReference>
<dbReference type="SMART" id="SM00471">
    <property type="entry name" value="HDc"/>
    <property type="match status" value="1"/>
</dbReference>
<evidence type="ECO:0000259" key="3">
    <source>
        <dbReference type="PROSITE" id="PS50112"/>
    </source>
</evidence>
<dbReference type="Gene3D" id="1.10.3210.10">
    <property type="entry name" value="Hypothetical protein af1432"/>
    <property type="match status" value="1"/>
</dbReference>
<feature type="domain" description="GGDEF" evidence="5">
    <location>
        <begin position="595"/>
        <end position="722"/>
    </location>
</feature>
<evidence type="ECO:0000256" key="2">
    <source>
        <dbReference type="SAM" id="Phobius"/>
    </source>
</evidence>
<dbReference type="PANTHER" id="PTHR43155">
    <property type="entry name" value="CYCLIC DI-GMP PHOSPHODIESTERASE PA4108-RELATED"/>
    <property type="match status" value="1"/>
</dbReference>
<evidence type="ECO:0000259" key="4">
    <source>
        <dbReference type="PROSITE" id="PS50885"/>
    </source>
</evidence>
<keyword evidence="2" id="KW-0812">Transmembrane</keyword>
<feature type="coiled-coil region" evidence="1">
    <location>
        <begin position="411"/>
        <end position="438"/>
    </location>
</feature>
<dbReference type="InterPro" id="IPR035965">
    <property type="entry name" value="PAS-like_dom_sf"/>
</dbReference>
<dbReference type="Gene3D" id="3.30.450.20">
    <property type="entry name" value="PAS domain"/>
    <property type="match status" value="2"/>
</dbReference>
<dbReference type="NCBIfam" id="TIGR00229">
    <property type="entry name" value="sensory_box"/>
    <property type="match status" value="1"/>
</dbReference>
<evidence type="ECO:0000256" key="1">
    <source>
        <dbReference type="SAM" id="Coils"/>
    </source>
</evidence>
<dbReference type="InterPro" id="IPR000014">
    <property type="entry name" value="PAS"/>
</dbReference>
<gene>
    <name evidence="8" type="ORF">MESINF_0027</name>
</gene>
<feature type="transmembrane region" description="Helical" evidence="2">
    <location>
        <begin position="337"/>
        <end position="358"/>
    </location>
</feature>
<dbReference type="InterPro" id="IPR000160">
    <property type="entry name" value="GGDEF_dom"/>
</dbReference>
<protein>
    <submittedName>
        <fullName evidence="8">Diguanylate cyclase (GGDEF) domain-containing protein,uncharacterized domain HDIG-containing protein</fullName>
    </submittedName>
</protein>
<feature type="transmembrane region" description="Helical" evidence="2">
    <location>
        <begin position="16"/>
        <end position="36"/>
    </location>
</feature>
<evidence type="ECO:0000259" key="5">
    <source>
        <dbReference type="PROSITE" id="PS50887"/>
    </source>
</evidence>
<dbReference type="SUPFAM" id="SSF158472">
    <property type="entry name" value="HAMP domain-like"/>
    <property type="match status" value="1"/>
</dbReference>
<dbReference type="CDD" id="cd01949">
    <property type="entry name" value="GGDEF"/>
    <property type="match status" value="1"/>
</dbReference>
<dbReference type="InterPro" id="IPR037522">
    <property type="entry name" value="HD_GYP_dom"/>
</dbReference>
<proteinExistence type="predicted"/>
<dbReference type="SUPFAM" id="SSF55073">
    <property type="entry name" value="Nucleotide cyclase"/>
    <property type="match status" value="1"/>
</dbReference>
<dbReference type="EMBL" id="LS974202">
    <property type="protein sequence ID" value="SSC11476.1"/>
    <property type="molecule type" value="Genomic_DNA"/>
</dbReference>
<keyword evidence="2" id="KW-1133">Transmembrane helix</keyword>
<dbReference type="Gene3D" id="6.10.340.10">
    <property type="match status" value="1"/>
</dbReference>
<dbReference type="Pfam" id="PF00989">
    <property type="entry name" value="PAS"/>
    <property type="match status" value="1"/>
</dbReference>
<evidence type="ECO:0000313" key="9">
    <source>
        <dbReference type="Proteomes" id="UP000250796"/>
    </source>
</evidence>
<organism evidence="8 9">
    <name type="scientific">Mesotoga infera</name>
    <dbReference type="NCBI Taxonomy" id="1236046"/>
    <lineage>
        <taxon>Bacteria</taxon>
        <taxon>Thermotogati</taxon>
        <taxon>Thermotogota</taxon>
        <taxon>Thermotogae</taxon>
        <taxon>Kosmotogales</taxon>
        <taxon>Kosmotogaceae</taxon>
        <taxon>Mesotoga</taxon>
    </lineage>
</organism>
<keyword evidence="1" id="KW-0175">Coiled coil</keyword>
<dbReference type="Pfam" id="PF00990">
    <property type="entry name" value="GGDEF"/>
    <property type="match status" value="1"/>
</dbReference>
<dbReference type="PROSITE" id="PS51832">
    <property type="entry name" value="HD_GYP"/>
    <property type="match status" value="1"/>
</dbReference>
<dbReference type="SMART" id="SM00304">
    <property type="entry name" value="HAMP"/>
    <property type="match status" value="1"/>
</dbReference>
<dbReference type="Proteomes" id="UP000250796">
    <property type="component" value="Chromosome MESINF"/>
</dbReference>
<evidence type="ECO:0000313" key="8">
    <source>
        <dbReference type="EMBL" id="SSC11476.1"/>
    </source>
</evidence>
<name>A0A7Z7PQ74_9BACT</name>
<dbReference type="SMART" id="SM00267">
    <property type="entry name" value="GGDEF"/>
    <property type="match status" value="1"/>
</dbReference>
<dbReference type="InterPro" id="IPR003660">
    <property type="entry name" value="HAMP_dom"/>
</dbReference>
<sequence>MGSMKSRKDVSIKNSIRIMFILTLVLSIGGIGYLIFNRWLSSAEKMAENIVETVGEGIYSRVVSFMQEPVHINDVNRKIIENGILDLSDEELRDKFFVGVLSSQREEIYSFSYGTENGEYYGARRNENGVIEIMRNNTSTGGNSWYYSVNEDLTAGERVVVAGKFDPRTRAWYKAAQKEAGPAFSPIYKHFVMNDLTISAAWPVYDRDGNLRGVMGTHMLLSSVGAFLRDTMDDYNGYAILFEKDTGALIANSMGIDNFSVLPDGVLKRTTISEMEDRDIQQEYAQYSTSRESVFAYRGGKEKFFVNAREIQMPGIDWILLSAVPEGLYMNSVVASVYLTALLVAFALAVSFVAYHMIIGRLIRPIEELFDVSAALSSGDLSRRVEIVRNDEIGSISESLNRVADKMQFLINNLEDSVKERTEQLHSANAALEENKNQLQLILNSTAEGIYGIDMDGKCTFCNISSIRMLGYNSQEELLGKNMHLQIHHSHRDGRPFPIDECRIFMSIGQGKGFEAANEVFWRADGTCFDVEYRSYPQIKNGEVVGGVITFTDITDRKKREAEIEYLSCHDALTGLYNRSCFESNRDKIDIPDNLPLSVIFADINGLKMTNDVFGHVAGDELIKKSADILRQSCRNGDVIARVGGDEFVILLPKTDKGEVEKVLSLIKTGFSNARIEAIKCSVSLGVDTKTSSHQSLEEMMANAENMMYKDKTINRKSANRDIIDTIIETLHSKYPREKQHSLSVSQLCGELGITLNLSKTEINVLKRAGYLHDIGKIVLEESLLSKDNLKSLTEEEREKVRQHPIVGYRILNLFDETLDLAEYAYSHHERWDGKGYPRGLEGEQIPLIARIISIAETYDRVLNRGDGPFDERKKMAVKVIKESAGKQFDPNLAGLFVQTIDKSA</sequence>
<dbReference type="NCBIfam" id="TIGR00254">
    <property type="entry name" value="GGDEF"/>
    <property type="match status" value="1"/>
</dbReference>
<dbReference type="Pfam" id="PF00672">
    <property type="entry name" value="HAMP"/>
    <property type="match status" value="1"/>
</dbReference>
<dbReference type="CDD" id="cd00077">
    <property type="entry name" value="HDc"/>
    <property type="match status" value="1"/>
</dbReference>
<keyword evidence="9" id="KW-1185">Reference proteome</keyword>
<dbReference type="PROSITE" id="PS51831">
    <property type="entry name" value="HD"/>
    <property type="match status" value="1"/>
</dbReference>
<feature type="domain" description="HD-GYP" evidence="7">
    <location>
        <begin position="716"/>
        <end position="905"/>
    </location>
</feature>
<feature type="domain" description="HAMP" evidence="4">
    <location>
        <begin position="360"/>
        <end position="412"/>
    </location>
</feature>
<accession>A0A7Z7PQ74</accession>
<reference evidence="8 9" key="1">
    <citation type="submission" date="2017-01" db="EMBL/GenBank/DDBJ databases">
        <authorList>
            <person name="Erauso G."/>
        </authorList>
    </citation>
    <scope>NUCLEOTIDE SEQUENCE [LARGE SCALE GENOMIC DNA]</scope>
    <source>
        <strain evidence="8">MESINF1</strain>
    </source>
</reference>
<dbReference type="GO" id="GO:0007165">
    <property type="term" value="P:signal transduction"/>
    <property type="evidence" value="ECO:0007669"/>
    <property type="project" value="InterPro"/>
</dbReference>